<organism evidence="1 2">
    <name type="scientific">Smittium mucronatum</name>
    <dbReference type="NCBI Taxonomy" id="133383"/>
    <lineage>
        <taxon>Eukaryota</taxon>
        <taxon>Fungi</taxon>
        <taxon>Fungi incertae sedis</taxon>
        <taxon>Zoopagomycota</taxon>
        <taxon>Kickxellomycotina</taxon>
        <taxon>Harpellomycetes</taxon>
        <taxon>Harpellales</taxon>
        <taxon>Legeriomycetaceae</taxon>
        <taxon>Smittium</taxon>
    </lineage>
</organism>
<comment type="caution">
    <text evidence="1">The sequence shown here is derived from an EMBL/GenBank/DDBJ whole genome shotgun (WGS) entry which is preliminary data.</text>
</comment>
<dbReference type="Proteomes" id="UP000187455">
    <property type="component" value="Unassembled WGS sequence"/>
</dbReference>
<accession>A0A1R0GTC0</accession>
<reference evidence="1 2" key="1">
    <citation type="journal article" date="2016" name="Mol. Biol. Evol.">
        <title>Genome-Wide Survey of Gut Fungi (Harpellales) Reveals the First Horizontally Transferred Ubiquitin Gene from a Mosquito Host.</title>
        <authorList>
            <person name="Wang Y."/>
            <person name="White M.M."/>
            <person name="Kvist S."/>
            <person name="Moncalvo J.M."/>
        </authorList>
    </citation>
    <scope>NUCLEOTIDE SEQUENCE [LARGE SCALE GENOMIC DNA]</scope>
    <source>
        <strain evidence="1 2">ALG-7-W6</strain>
    </source>
</reference>
<keyword evidence="2" id="KW-1185">Reference proteome</keyword>
<gene>
    <name evidence="1" type="ORF">AYI68_g5773</name>
</gene>
<name>A0A1R0GTC0_9FUNG</name>
<sequence length="100" mass="11102">MGMFMCNHELVMSGAYHYGFSTEFEAWRDVADDRDSDTSVSSSSEVFALVEDLYPSVNLAGEQVMEDLTSSLMGLSLNADTNPTGNDLAYYSYRWGCTNI</sequence>
<proteinExistence type="predicted"/>
<evidence type="ECO:0000313" key="2">
    <source>
        <dbReference type="Proteomes" id="UP000187455"/>
    </source>
</evidence>
<dbReference type="AlphaFoldDB" id="A0A1R0GTC0"/>
<dbReference type="EMBL" id="LSSL01003737">
    <property type="protein sequence ID" value="OLY80136.1"/>
    <property type="molecule type" value="Genomic_DNA"/>
</dbReference>
<evidence type="ECO:0000313" key="1">
    <source>
        <dbReference type="EMBL" id="OLY80136.1"/>
    </source>
</evidence>
<protein>
    <submittedName>
        <fullName evidence="1">Uncharacterized protein</fullName>
    </submittedName>
</protein>